<sequence length="261" mass="29132">MSFLRLKDFDMHYTVRGHGSNTLLLVHGNVASLRWWDPVLTGLPPGLRAVAMDLRGCGDSGHPDVGYSIDQFAEDIHGLVLQLNLQEFHLVGHSMGGLISAYYTLQHPERVRTLTLVDSVPMDGLGLDDAKRAMFELLIKDREVLRQAIGACMQYSPSSGFAEQAFVDASRCAVNIYRDNPETMSDTNLMGRMQEIGKPVMLIHGREDLIIPLEQMAATIEALPEARIHIIERCGHSPQIEKPAEFMALLWDFLQKHSVAD</sequence>
<dbReference type="STRING" id="112901.SAMN04488500_10731"/>
<dbReference type="EMBL" id="FWXI01000007">
    <property type="protein sequence ID" value="SMC70113.1"/>
    <property type="molecule type" value="Genomic_DNA"/>
</dbReference>
<dbReference type="InterPro" id="IPR050266">
    <property type="entry name" value="AB_hydrolase_sf"/>
</dbReference>
<name>A0A1W2BAR0_9FIRM</name>
<evidence type="ECO:0000259" key="1">
    <source>
        <dbReference type="Pfam" id="PF00561"/>
    </source>
</evidence>
<organism evidence="2 3">
    <name type="scientific">Sporomusa malonica</name>
    <dbReference type="NCBI Taxonomy" id="112901"/>
    <lineage>
        <taxon>Bacteria</taxon>
        <taxon>Bacillati</taxon>
        <taxon>Bacillota</taxon>
        <taxon>Negativicutes</taxon>
        <taxon>Selenomonadales</taxon>
        <taxon>Sporomusaceae</taxon>
        <taxon>Sporomusa</taxon>
    </lineage>
</organism>
<protein>
    <submittedName>
        <fullName evidence="2">Pimeloyl-ACP methyl ester carboxylesterase</fullName>
    </submittedName>
</protein>
<dbReference type="Pfam" id="PF00561">
    <property type="entry name" value="Abhydrolase_1"/>
    <property type="match status" value="2"/>
</dbReference>
<dbReference type="GO" id="GO:0047372">
    <property type="term" value="F:monoacylglycerol lipase activity"/>
    <property type="evidence" value="ECO:0007669"/>
    <property type="project" value="TreeGrafter"/>
</dbReference>
<dbReference type="PANTHER" id="PTHR43798">
    <property type="entry name" value="MONOACYLGLYCEROL LIPASE"/>
    <property type="match status" value="1"/>
</dbReference>
<dbReference type="InterPro" id="IPR000073">
    <property type="entry name" value="AB_hydrolase_1"/>
</dbReference>
<proteinExistence type="predicted"/>
<dbReference type="Proteomes" id="UP000192738">
    <property type="component" value="Unassembled WGS sequence"/>
</dbReference>
<keyword evidence="3" id="KW-1185">Reference proteome</keyword>
<feature type="domain" description="AB hydrolase-1" evidence="1">
    <location>
        <begin position="22"/>
        <end position="137"/>
    </location>
</feature>
<reference evidence="2 3" key="1">
    <citation type="submission" date="2017-04" db="EMBL/GenBank/DDBJ databases">
        <authorList>
            <person name="Afonso C.L."/>
            <person name="Miller P.J."/>
            <person name="Scott M.A."/>
            <person name="Spackman E."/>
            <person name="Goraichik I."/>
            <person name="Dimitrov K.M."/>
            <person name="Suarez D.L."/>
            <person name="Swayne D.E."/>
        </authorList>
    </citation>
    <scope>NUCLEOTIDE SEQUENCE [LARGE SCALE GENOMIC DNA]</scope>
    <source>
        <strain evidence="2 3">DSM 5090</strain>
    </source>
</reference>
<evidence type="ECO:0000313" key="2">
    <source>
        <dbReference type="EMBL" id="SMC70113.1"/>
    </source>
</evidence>
<dbReference type="Gene3D" id="3.40.50.1820">
    <property type="entry name" value="alpha/beta hydrolase"/>
    <property type="match status" value="1"/>
</dbReference>
<dbReference type="OrthoDB" id="1684552at2"/>
<dbReference type="RefSeq" id="WP_084575545.1">
    <property type="nucleotide sequence ID" value="NZ_CP155572.1"/>
</dbReference>
<accession>A0A1W2BAR0</accession>
<gene>
    <name evidence="2" type="ORF">SAMN04488500_10731</name>
</gene>
<dbReference type="GO" id="GO:0046464">
    <property type="term" value="P:acylglycerol catabolic process"/>
    <property type="evidence" value="ECO:0007669"/>
    <property type="project" value="TreeGrafter"/>
</dbReference>
<feature type="domain" description="AB hydrolase-1" evidence="1">
    <location>
        <begin position="189"/>
        <end position="243"/>
    </location>
</feature>
<evidence type="ECO:0000313" key="3">
    <source>
        <dbReference type="Proteomes" id="UP000192738"/>
    </source>
</evidence>
<dbReference type="SUPFAM" id="SSF53474">
    <property type="entry name" value="alpha/beta-Hydrolases"/>
    <property type="match status" value="1"/>
</dbReference>
<dbReference type="AlphaFoldDB" id="A0A1W2BAR0"/>
<dbReference type="GO" id="GO:0016020">
    <property type="term" value="C:membrane"/>
    <property type="evidence" value="ECO:0007669"/>
    <property type="project" value="TreeGrafter"/>
</dbReference>
<dbReference type="InterPro" id="IPR029058">
    <property type="entry name" value="AB_hydrolase_fold"/>
</dbReference>
<dbReference type="PANTHER" id="PTHR43798:SF33">
    <property type="entry name" value="HYDROLASE, PUTATIVE (AFU_ORTHOLOGUE AFUA_2G14860)-RELATED"/>
    <property type="match status" value="1"/>
</dbReference>
<dbReference type="PRINTS" id="PR00111">
    <property type="entry name" value="ABHYDROLASE"/>
</dbReference>